<evidence type="ECO:0000313" key="1">
    <source>
        <dbReference type="EMBL" id="MFA9478136.1"/>
    </source>
</evidence>
<organism evidence="1 2">
    <name type="scientific">Natronomicrosphaera hydrolytica</name>
    <dbReference type="NCBI Taxonomy" id="3242702"/>
    <lineage>
        <taxon>Bacteria</taxon>
        <taxon>Pseudomonadati</taxon>
        <taxon>Planctomycetota</taxon>
        <taxon>Phycisphaerae</taxon>
        <taxon>Phycisphaerales</taxon>
        <taxon>Phycisphaeraceae</taxon>
        <taxon>Natronomicrosphaera</taxon>
    </lineage>
</organism>
<proteinExistence type="predicted"/>
<protein>
    <submittedName>
        <fullName evidence="1">Uncharacterized protein</fullName>
    </submittedName>
</protein>
<accession>A0ABV4U5W0</accession>
<keyword evidence="2" id="KW-1185">Reference proteome</keyword>
<gene>
    <name evidence="1" type="ORF">ACERK3_07470</name>
</gene>
<comment type="caution">
    <text evidence="1">The sequence shown here is derived from an EMBL/GenBank/DDBJ whole genome shotgun (WGS) entry which is preliminary data.</text>
</comment>
<evidence type="ECO:0000313" key="2">
    <source>
        <dbReference type="Proteomes" id="UP001575105"/>
    </source>
</evidence>
<dbReference type="RefSeq" id="WP_425345063.1">
    <property type="nucleotide sequence ID" value="NZ_JBGUBD010000004.1"/>
</dbReference>
<dbReference type="EMBL" id="JBGUBD010000004">
    <property type="protein sequence ID" value="MFA9478136.1"/>
    <property type="molecule type" value="Genomic_DNA"/>
</dbReference>
<reference evidence="1 2" key="1">
    <citation type="submission" date="2024-08" db="EMBL/GenBank/DDBJ databases">
        <title>Whole-genome sequencing of halo(alkali)philic microorganisms from hypersaline lakes.</title>
        <authorList>
            <person name="Sorokin D.Y."/>
            <person name="Merkel A.Y."/>
            <person name="Messina E."/>
            <person name="Yakimov M."/>
        </authorList>
    </citation>
    <scope>NUCLEOTIDE SEQUENCE [LARGE SCALE GENOMIC DNA]</scope>
    <source>
        <strain evidence="1 2">AB-hyl4</strain>
    </source>
</reference>
<name>A0ABV4U5W0_9BACT</name>
<dbReference type="Proteomes" id="UP001575105">
    <property type="component" value="Unassembled WGS sequence"/>
</dbReference>
<sequence length="46" mass="5465">MGEHMMMDADDEQRQQMMMQCPMMDHGRMHRDVPAMLTRCPLAALW</sequence>